<dbReference type="PANTHER" id="PTHR11289">
    <property type="entry name" value="BREAST CANCER TYPE 2 SUSCEPTIBILITY PROTEIN BRCA2"/>
    <property type="match status" value="1"/>
</dbReference>
<dbReference type="Proteomes" id="UP000054270">
    <property type="component" value="Unassembled WGS sequence"/>
</dbReference>
<dbReference type="InterPro" id="IPR015525">
    <property type="entry name" value="BRCA2"/>
</dbReference>
<dbReference type="CDD" id="cd04493">
    <property type="entry name" value="BRCA2DBD_OB1"/>
    <property type="match status" value="1"/>
</dbReference>
<name>A0A0D2PIR6_HYPSF</name>
<dbReference type="GO" id="GO:0000724">
    <property type="term" value="P:double-strand break repair via homologous recombination"/>
    <property type="evidence" value="ECO:0007669"/>
    <property type="project" value="InterPro"/>
</dbReference>
<dbReference type="Gene3D" id="2.40.50.140">
    <property type="entry name" value="Nucleic acid-binding proteins"/>
    <property type="match status" value="3"/>
</dbReference>
<dbReference type="InterPro" id="IPR036315">
    <property type="entry name" value="BRCA2_hlx_sf"/>
</dbReference>
<dbReference type="PANTHER" id="PTHR11289:SF0">
    <property type="entry name" value="BREAST CANCER TYPE 2 SUSCEPTIBILITY PROTEIN"/>
    <property type="match status" value="1"/>
</dbReference>
<gene>
    <name evidence="2" type="ORF">HYPSUDRAFT_696943</name>
</gene>
<dbReference type="OMA" id="MAPWHAK"/>
<organism evidence="2 3">
    <name type="scientific">Hypholoma sublateritium (strain FD-334 SS-4)</name>
    <dbReference type="NCBI Taxonomy" id="945553"/>
    <lineage>
        <taxon>Eukaryota</taxon>
        <taxon>Fungi</taxon>
        <taxon>Dikarya</taxon>
        <taxon>Basidiomycota</taxon>
        <taxon>Agaricomycotina</taxon>
        <taxon>Agaricomycetes</taxon>
        <taxon>Agaricomycetidae</taxon>
        <taxon>Agaricales</taxon>
        <taxon>Agaricineae</taxon>
        <taxon>Strophariaceae</taxon>
        <taxon>Hypholoma</taxon>
    </lineage>
</organism>
<reference evidence="3" key="1">
    <citation type="submission" date="2014-04" db="EMBL/GenBank/DDBJ databases">
        <title>Evolutionary Origins and Diversification of the Mycorrhizal Mutualists.</title>
        <authorList>
            <consortium name="DOE Joint Genome Institute"/>
            <consortium name="Mycorrhizal Genomics Consortium"/>
            <person name="Kohler A."/>
            <person name="Kuo A."/>
            <person name="Nagy L.G."/>
            <person name="Floudas D."/>
            <person name="Copeland A."/>
            <person name="Barry K.W."/>
            <person name="Cichocki N."/>
            <person name="Veneault-Fourrey C."/>
            <person name="LaButti K."/>
            <person name="Lindquist E.A."/>
            <person name="Lipzen A."/>
            <person name="Lundell T."/>
            <person name="Morin E."/>
            <person name="Murat C."/>
            <person name="Riley R."/>
            <person name="Ohm R."/>
            <person name="Sun H."/>
            <person name="Tunlid A."/>
            <person name="Henrissat B."/>
            <person name="Grigoriev I.V."/>
            <person name="Hibbett D.S."/>
            <person name="Martin F."/>
        </authorList>
    </citation>
    <scope>NUCLEOTIDE SEQUENCE [LARGE SCALE GENOMIC DNA]</scope>
    <source>
        <strain evidence="3">FD-334 SS-4</strain>
    </source>
</reference>
<feature type="domain" description="BRCA2 OB1" evidence="1">
    <location>
        <begin position="114"/>
        <end position="234"/>
    </location>
</feature>
<keyword evidence="3" id="KW-1185">Reference proteome</keyword>
<dbReference type="SUPFAM" id="SSF81872">
    <property type="entry name" value="BRCA2 helical domain"/>
    <property type="match status" value="1"/>
</dbReference>
<sequence>MGINIAMLCQITPDNARYYNFLITETTPPPASSAVKAALGPKDALKDLLRRGCTLATQPWVDNHWSLILWKLAGMVALDPIRETKPGETRWCWPEVIRQLLYRYERELNGGSRPPLRKIANQDAPAAFPMVLCVSNIIWTSGGVTEDGVQIESYPELELTDGWYRLRAQVDVPLARAVKRGIIRIGRKIGFAGARLSTEKKDPTEILEAYNSTHLVLSGNSSHLMPWHTKLGFTEGPCISTLHSLTCDGGVVVALDFVIIKLYPIAFLEFIEDENGNKDRIGPRNEAEEMGVNEQWQNRYEMETSKLRAEYDKKFSRYAGYADRLEKKAGVMLQHAKESDGYAPEQIDSMYDELEYPDTAAKVIARTTSYEAAWLALHIQRQNEKEREQIGEEIEKELRTICPPRNVKSFRILIIQDARTSRRPANRTAQLTVWDVLSLSSDEDSSRAGGFEVGQRFMATNILPQQQSAWMDCAPGSEVYLSTRRDTRWTRIKTTA</sequence>
<dbReference type="EMBL" id="KN817521">
    <property type="protein sequence ID" value="KJA28356.1"/>
    <property type="molecule type" value="Genomic_DNA"/>
</dbReference>
<dbReference type="OrthoDB" id="21095at2759"/>
<dbReference type="Pfam" id="PF09103">
    <property type="entry name" value="BRCA-2_OB1"/>
    <property type="match status" value="1"/>
</dbReference>
<evidence type="ECO:0000313" key="3">
    <source>
        <dbReference type="Proteomes" id="UP000054270"/>
    </source>
</evidence>
<dbReference type="InterPro" id="IPR012340">
    <property type="entry name" value="NA-bd_OB-fold"/>
</dbReference>
<dbReference type="STRING" id="945553.A0A0D2PIR6"/>
<dbReference type="InterPro" id="IPR015187">
    <property type="entry name" value="BRCA2_OB_1"/>
</dbReference>
<evidence type="ECO:0000313" key="2">
    <source>
        <dbReference type="EMBL" id="KJA28356.1"/>
    </source>
</evidence>
<dbReference type="AlphaFoldDB" id="A0A0D2PIR6"/>
<accession>A0A0D2PIR6</accession>
<evidence type="ECO:0000259" key="1">
    <source>
        <dbReference type="Pfam" id="PF09103"/>
    </source>
</evidence>
<dbReference type="GO" id="GO:0006355">
    <property type="term" value="P:regulation of DNA-templated transcription"/>
    <property type="evidence" value="ECO:0007669"/>
    <property type="project" value="TreeGrafter"/>
</dbReference>
<dbReference type="SUPFAM" id="SSF50249">
    <property type="entry name" value="Nucleic acid-binding proteins"/>
    <property type="match status" value="2"/>
</dbReference>
<proteinExistence type="predicted"/>
<protein>
    <recommendedName>
        <fullName evidence="1">BRCA2 OB1 domain-containing protein</fullName>
    </recommendedName>
</protein>